<evidence type="ECO:0000256" key="2">
    <source>
        <dbReference type="ARBA" id="ARBA00022729"/>
    </source>
</evidence>
<keyword evidence="2 3" id="KW-0732">Signal</keyword>
<feature type="chain" id="PRO_5038836769" evidence="3">
    <location>
        <begin position="24"/>
        <end position="388"/>
    </location>
</feature>
<dbReference type="Gene3D" id="3.40.50.2300">
    <property type="match status" value="2"/>
</dbReference>
<dbReference type="Proteomes" id="UP000199051">
    <property type="component" value="Unassembled WGS sequence"/>
</dbReference>
<dbReference type="RefSeq" id="WP_092783930.1">
    <property type="nucleotide sequence ID" value="NZ_FOGI01000012.1"/>
</dbReference>
<feature type="domain" description="Leucine-binding protein" evidence="4">
    <location>
        <begin position="32"/>
        <end position="373"/>
    </location>
</feature>
<dbReference type="Pfam" id="PF13458">
    <property type="entry name" value="Peripla_BP_6"/>
    <property type="match status" value="1"/>
</dbReference>
<dbReference type="InterPro" id="IPR028082">
    <property type="entry name" value="Peripla_BP_I"/>
</dbReference>
<organism evidence="5 6">
    <name type="scientific">Actinokineospora terrae</name>
    <dbReference type="NCBI Taxonomy" id="155974"/>
    <lineage>
        <taxon>Bacteria</taxon>
        <taxon>Bacillati</taxon>
        <taxon>Actinomycetota</taxon>
        <taxon>Actinomycetes</taxon>
        <taxon>Pseudonocardiales</taxon>
        <taxon>Pseudonocardiaceae</taxon>
        <taxon>Actinokineospora</taxon>
    </lineage>
</organism>
<protein>
    <submittedName>
        <fullName evidence="5">Branched-chain amino acid transport system substrate-binding protein</fullName>
    </submittedName>
</protein>
<dbReference type="PANTHER" id="PTHR47235:SF1">
    <property type="entry name" value="BLR6548 PROTEIN"/>
    <property type="match status" value="1"/>
</dbReference>
<evidence type="ECO:0000259" key="4">
    <source>
        <dbReference type="Pfam" id="PF13458"/>
    </source>
</evidence>
<dbReference type="EMBL" id="FOGI01000012">
    <property type="protein sequence ID" value="SES39154.1"/>
    <property type="molecule type" value="Genomic_DNA"/>
</dbReference>
<gene>
    <name evidence="5" type="ORF">SAMN04487818_11233</name>
</gene>
<proteinExistence type="inferred from homology"/>
<dbReference type="AlphaFoldDB" id="A0A1H9WZ86"/>
<dbReference type="STRING" id="155974.SAMN04487818_11233"/>
<accession>A0A1H9WZ86</accession>
<evidence type="ECO:0000313" key="5">
    <source>
        <dbReference type="EMBL" id="SES39154.1"/>
    </source>
</evidence>
<dbReference type="CDD" id="cd06341">
    <property type="entry name" value="PBP1_ABC_ligand_binding-like"/>
    <property type="match status" value="1"/>
</dbReference>
<dbReference type="PROSITE" id="PS51257">
    <property type="entry name" value="PROKAR_LIPOPROTEIN"/>
    <property type="match status" value="1"/>
</dbReference>
<evidence type="ECO:0000313" key="6">
    <source>
        <dbReference type="Proteomes" id="UP000199051"/>
    </source>
</evidence>
<evidence type="ECO:0000256" key="3">
    <source>
        <dbReference type="SAM" id="SignalP"/>
    </source>
</evidence>
<comment type="similarity">
    <text evidence="1">Belongs to the leucine-binding protein family.</text>
</comment>
<dbReference type="SUPFAM" id="SSF53822">
    <property type="entry name" value="Periplasmic binding protein-like I"/>
    <property type="match status" value="1"/>
</dbReference>
<dbReference type="InterPro" id="IPR028081">
    <property type="entry name" value="Leu-bd"/>
</dbReference>
<evidence type="ECO:0000256" key="1">
    <source>
        <dbReference type="ARBA" id="ARBA00010062"/>
    </source>
</evidence>
<sequence>MRTALVKVGGIVGAAVIASSLVAGCGASDDGTIKIGAIAGLTGSFITEEVVKTAKRVFDDVNEHGGINGKKIDFLVKDDAGNPQRTAQVARELADDDVVAMAASGSFTDCDVNDAYYRQQKISSVMAVGASPKCFQSPNIAPVNVGPFTLITAELLFASQTLKNDKICNFTVVLPGSEEAVNGALAQWEKISGKKLVVNDTTVQQSGDLTPYLLKAKQAGCDAVLFNPGEQMVVPFLKAAQTQGMSDVDFLLMAPAYTESVAKAVADLGLKVYAGSEFEPFTADSDANKGWKDAVTRAGAPATAFSQGGYLAAVFLVDVLKSIKGDITRDSVNQALRTMQPITNPMVGTPFTFGPGDRHAPNQASKMVELKDGKWVPLGDFITVPTSS</sequence>
<feature type="signal peptide" evidence="3">
    <location>
        <begin position="1"/>
        <end position="23"/>
    </location>
</feature>
<reference evidence="6" key="1">
    <citation type="submission" date="2016-10" db="EMBL/GenBank/DDBJ databases">
        <authorList>
            <person name="Varghese N."/>
            <person name="Submissions S."/>
        </authorList>
    </citation>
    <scope>NUCLEOTIDE SEQUENCE [LARGE SCALE GENOMIC DNA]</scope>
    <source>
        <strain evidence="6">DSM 44260</strain>
    </source>
</reference>
<dbReference type="PANTHER" id="PTHR47235">
    <property type="entry name" value="BLR6548 PROTEIN"/>
    <property type="match status" value="1"/>
</dbReference>
<keyword evidence="6" id="KW-1185">Reference proteome</keyword>
<name>A0A1H9WZ86_9PSEU</name>